<gene>
    <name evidence="8" type="ORF">ACFPU1_01485</name>
</gene>
<accession>A0ABW0YIE2</accession>
<feature type="transmembrane region" description="Helical" evidence="7">
    <location>
        <begin position="367"/>
        <end position="400"/>
    </location>
</feature>
<keyword evidence="4 7" id="KW-0812">Transmembrane</keyword>
<feature type="transmembrane region" description="Helical" evidence="7">
    <location>
        <begin position="83"/>
        <end position="106"/>
    </location>
</feature>
<dbReference type="PANTHER" id="PTHR30250">
    <property type="entry name" value="PST FAMILY PREDICTED COLANIC ACID TRANSPORTER"/>
    <property type="match status" value="1"/>
</dbReference>
<dbReference type="Pfam" id="PF13440">
    <property type="entry name" value="Polysacc_synt_3"/>
    <property type="match status" value="1"/>
</dbReference>
<dbReference type="RefSeq" id="WP_385937703.1">
    <property type="nucleotide sequence ID" value="NZ_JBHSOZ010000002.1"/>
</dbReference>
<comment type="caution">
    <text evidence="8">The sequence shown here is derived from an EMBL/GenBank/DDBJ whole genome shotgun (WGS) entry which is preliminary data.</text>
</comment>
<evidence type="ECO:0000256" key="7">
    <source>
        <dbReference type="SAM" id="Phobius"/>
    </source>
</evidence>
<feature type="transmembrane region" description="Helical" evidence="7">
    <location>
        <begin position="325"/>
        <end position="346"/>
    </location>
</feature>
<keyword evidence="9" id="KW-1185">Reference proteome</keyword>
<dbReference type="InterPro" id="IPR050833">
    <property type="entry name" value="Poly_Biosynth_Transport"/>
</dbReference>
<dbReference type="PANTHER" id="PTHR30250:SF10">
    <property type="entry name" value="LIPOPOLYSACCHARIDE BIOSYNTHESIS PROTEIN WZXC"/>
    <property type="match status" value="1"/>
</dbReference>
<evidence type="ECO:0000256" key="2">
    <source>
        <dbReference type="ARBA" id="ARBA00007430"/>
    </source>
</evidence>
<evidence type="ECO:0000256" key="3">
    <source>
        <dbReference type="ARBA" id="ARBA00022475"/>
    </source>
</evidence>
<reference evidence="9" key="1">
    <citation type="journal article" date="2019" name="Int. J. Syst. Evol. Microbiol.">
        <title>The Global Catalogue of Microorganisms (GCM) 10K type strain sequencing project: providing services to taxonomists for standard genome sequencing and annotation.</title>
        <authorList>
            <consortium name="The Broad Institute Genomics Platform"/>
            <consortium name="The Broad Institute Genome Sequencing Center for Infectious Disease"/>
            <person name="Wu L."/>
            <person name="Ma J."/>
        </authorList>
    </citation>
    <scope>NUCLEOTIDE SEQUENCE [LARGE SCALE GENOMIC DNA]</scope>
    <source>
        <strain evidence="9">CECT 7184</strain>
    </source>
</reference>
<keyword evidence="6 7" id="KW-0472">Membrane</keyword>
<feature type="transmembrane region" description="Helical" evidence="7">
    <location>
        <begin position="447"/>
        <end position="467"/>
    </location>
</feature>
<evidence type="ECO:0000256" key="1">
    <source>
        <dbReference type="ARBA" id="ARBA00004651"/>
    </source>
</evidence>
<sequence length="498" mass="56631">MKKNNQLTHKTLKGLIWSFIDLMANQGIQFIILIILARLLVPEHFGLLGMVMIFVALSQTLVDSGFSQALIREEKVGQIDYSTTFYVNLSLSLIIFLMIFNLAPLVSGFFNEPQLIEVLRVISLVVLFQAISIVPRTILIRKVDFKTQTKVSITASISSGAIAISMALLGLGVWSLIFRILIQKAVEAILLLYINKWFPTFEFSVYSFKKFFTFSWKLLASSLIDTSYRNIYYVIIGRMYTTGDLGYYTNAKQFRDAINQGITRSIQRVTYPVLSSVQTEEAKLKYGFKKLIRITGYVSFPMMLGMAAIAQHLIVLLMGEHWEPAVVYFQLLCVAAILYPMHAINLNILKVKGRSDLFLKIEILKKVITTIAIILAILGNIGVVGFILAAIVTTHLALFINTYYSGKEIDYGTNEQIRDLLPSYLLSFIMAGVIYLLGIFIPFHSMLVITFQIFVGALIYVGISRLLNYKEFYEVVRMIKPYIYKLYSSLLKKKNYKH</sequence>
<protein>
    <submittedName>
        <fullName evidence="8">Lipopolysaccharide biosynthesis protein</fullName>
    </submittedName>
</protein>
<evidence type="ECO:0000256" key="6">
    <source>
        <dbReference type="ARBA" id="ARBA00023136"/>
    </source>
</evidence>
<proteinExistence type="inferred from homology"/>
<feature type="transmembrane region" description="Helical" evidence="7">
    <location>
        <begin position="118"/>
        <end position="139"/>
    </location>
</feature>
<evidence type="ECO:0000313" key="9">
    <source>
        <dbReference type="Proteomes" id="UP001596142"/>
    </source>
</evidence>
<feature type="transmembrane region" description="Helical" evidence="7">
    <location>
        <begin position="12"/>
        <end position="39"/>
    </location>
</feature>
<name>A0ABW0YIE2_9BACI</name>
<evidence type="ECO:0000313" key="8">
    <source>
        <dbReference type="EMBL" id="MFC5711446.1"/>
    </source>
</evidence>
<keyword evidence="3" id="KW-1003">Cell membrane</keyword>
<organism evidence="8 9">
    <name type="scientific">Thalassorhabdus alkalitolerans</name>
    <dbReference type="NCBI Taxonomy" id="2282697"/>
    <lineage>
        <taxon>Bacteria</taxon>
        <taxon>Bacillati</taxon>
        <taxon>Bacillota</taxon>
        <taxon>Bacilli</taxon>
        <taxon>Bacillales</taxon>
        <taxon>Bacillaceae</taxon>
        <taxon>Thalassorhabdus</taxon>
    </lineage>
</organism>
<evidence type="ECO:0000256" key="5">
    <source>
        <dbReference type="ARBA" id="ARBA00022989"/>
    </source>
</evidence>
<evidence type="ECO:0000256" key="4">
    <source>
        <dbReference type="ARBA" id="ARBA00022692"/>
    </source>
</evidence>
<feature type="transmembrane region" description="Helical" evidence="7">
    <location>
        <begin position="420"/>
        <end position="440"/>
    </location>
</feature>
<dbReference type="CDD" id="cd13127">
    <property type="entry name" value="MATE_tuaB_like"/>
    <property type="match status" value="1"/>
</dbReference>
<comment type="subcellular location">
    <subcellularLocation>
        <location evidence="1">Cell membrane</location>
        <topology evidence="1">Multi-pass membrane protein</topology>
    </subcellularLocation>
</comment>
<feature type="transmembrane region" description="Helical" evidence="7">
    <location>
        <begin position="160"/>
        <end position="182"/>
    </location>
</feature>
<feature type="transmembrane region" description="Helical" evidence="7">
    <location>
        <begin position="45"/>
        <end position="62"/>
    </location>
</feature>
<comment type="similarity">
    <text evidence="2">Belongs to the polysaccharide synthase family.</text>
</comment>
<feature type="transmembrane region" description="Helical" evidence="7">
    <location>
        <begin position="294"/>
        <end position="319"/>
    </location>
</feature>
<dbReference type="EMBL" id="JBHSOZ010000002">
    <property type="protein sequence ID" value="MFC5711446.1"/>
    <property type="molecule type" value="Genomic_DNA"/>
</dbReference>
<dbReference type="Proteomes" id="UP001596142">
    <property type="component" value="Unassembled WGS sequence"/>
</dbReference>
<keyword evidence="5 7" id="KW-1133">Transmembrane helix</keyword>